<comment type="caution">
    <text evidence="1">The sequence shown here is derived from an EMBL/GenBank/DDBJ whole genome shotgun (WGS) entry which is preliminary data.</text>
</comment>
<name>A0A015J8Y4_RHIIW</name>
<sequence>MKLSALDPFPISRTSFNIPPDSSIPSLATVSSDSWVSWVSSSIIRGGSWISHLDFWRRLTVQPLLRISFW</sequence>
<accession>A0A015J8Y4</accession>
<proteinExistence type="predicted"/>
<keyword evidence="2" id="KW-1185">Reference proteome</keyword>
<protein>
    <submittedName>
        <fullName evidence="1">Uncharacterized protein</fullName>
    </submittedName>
</protein>
<dbReference type="HOGENOM" id="CLU_2759160_0_0_1"/>
<gene>
    <name evidence="1" type="ORF">RirG_127810</name>
</gene>
<evidence type="ECO:0000313" key="2">
    <source>
        <dbReference type="Proteomes" id="UP000022910"/>
    </source>
</evidence>
<evidence type="ECO:0000313" key="1">
    <source>
        <dbReference type="EMBL" id="EXX66017.1"/>
    </source>
</evidence>
<dbReference type="Proteomes" id="UP000022910">
    <property type="component" value="Unassembled WGS sequence"/>
</dbReference>
<organism evidence="1 2">
    <name type="scientific">Rhizophagus irregularis (strain DAOM 197198w)</name>
    <name type="common">Glomus intraradices</name>
    <dbReference type="NCBI Taxonomy" id="1432141"/>
    <lineage>
        <taxon>Eukaryota</taxon>
        <taxon>Fungi</taxon>
        <taxon>Fungi incertae sedis</taxon>
        <taxon>Mucoromycota</taxon>
        <taxon>Glomeromycotina</taxon>
        <taxon>Glomeromycetes</taxon>
        <taxon>Glomerales</taxon>
        <taxon>Glomeraceae</taxon>
        <taxon>Rhizophagus</taxon>
    </lineage>
</organism>
<reference evidence="1 2" key="1">
    <citation type="submission" date="2014-02" db="EMBL/GenBank/DDBJ databases">
        <title>Single nucleus genome sequencing reveals high similarity among nuclei of an endomycorrhizal fungus.</title>
        <authorList>
            <person name="Lin K."/>
            <person name="Geurts R."/>
            <person name="Zhang Z."/>
            <person name="Limpens E."/>
            <person name="Saunders D.G."/>
            <person name="Mu D."/>
            <person name="Pang E."/>
            <person name="Cao H."/>
            <person name="Cha H."/>
            <person name="Lin T."/>
            <person name="Zhou Q."/>
            <person name="Shang Y."/>
            <person name="Li Y."/>
            <person name="Ivanov S."/>
            <person name="Sharma T."/>
            <person name="Velzen R.V."/>
            <person name="Ruijter N.D."/>
            <person name="Aanen D.K."/>
            <person name="Win J."/>
            <person name="Kamoun S."/>
            <person name="Bisseling T."/>
            <person name="Huang S."/>
        </authorList>
    </citation>
    <scope>NUCLEOTIDE SEQUENCE [LARGE SCALE GENOMIC DNA]</scope>
    <source>
        <strain evidence="2">DAOM197198w</strain>
    </source>
</reference>
<dbReference type="AlphaFoldDB" id="A0A015J8Y4"/>
<dbReference type="EMBL" id="JEMT01019846">
    <property type="protein sequence ID" value="EXX66017.1"/>
    <property type="molecule type" value="Genomic_DNA"/>
</dbReference>